<keyword evidence="8" id="KW-0902">Two-component regulatory system</keyword>
<dbReference type="InterPro" id="IPR013656">
    <property type="entry name" value="PAS_4"/>
</dbReference>
<evidence type="ECO:0000256" key="2">
    <source>
        <dbReference type="ARBA" id="ARBA00012438"/>
    </source>
</evidence>
<proteinExistence type="predicted"/>
<protein>
    <recommendedName>
        <fullName evidence="2">histidine kinase</fullName>
        <ecNumber evidence="2">2.7.13.3</ecNumber>
    </recommendedName>
</protein>
<keyword evidence="6" id="KW-0418">Kinase</keyword>
<dbReference type="PRINTS" id="PR00344">
    <property type="entry name" value="BCTRLSENSOR"/>
</dbReference>
<dbReference type="OrthoDB" id="9767435at2"/>
<dbReference type="EC" id="2.7.13.3" evidence="2"/>
<dbReference type="EMBL" id="CP038267">
    <property type="protein sequence ID" value="QBR91759.1"/>
    <property type="molecule type" value="Genomic_DNA"/>
</dbReference>
<name>A0A4P7GJ42_9ACTN</name>
<evidence type="ECO:0000256" key="7">
    <source>
        <dbReference type="ARBA" id="ARBA00022840"/>
    </source>
</evidence>
<dbReference type="InterPro" id="IPR036890">
    <property type="entry name" value="HATPase_C_sf"/>
</dbReference>
<evidence type="ECO:0000256" key="8">
    <source>
        <dbReference type="ARBA" id="ARBA00023012"/>
    </source>
</evidence>
<keyword evidence="7" id="KW-0067">ATP-binding</keyword>
<dbReference type="InterPro" id="IPR022066">
    <property type="entry name" value="PdtaS_GAF"/>
</dbReference>
<evidence type="ECO:0000313" key="10">
    <source>
        <dbReference type="EMBL" id="QBR91759.1"/>
    </source>
</evidence>
<dbReference type="Pfam" id="PF12282">
    <property type="entry name" value="GAF_PdtaS"/>
    <property type="match status" value="1"/>
</dbReference>
<dbReference type="InterPro" id="IPR005467">
    <property type="entry name" value="His_kinase_dom"/>
</dbReference>
<dbReference type="SUPFAM" id="SSF55874">
    <property type="entry name" value="ATPase domain of HSP90 chaperone/DNA topoisomerase II/histidine kinase"/>
    <property type="match status" value="1"/>
</dbReference>
<dbReference type="Gene3D" id="3.30.450.280">
    <property type="entry name" value="GAF domain"/>
    <property type="match status" value="1"/>
</dbReference>
<dbReference type="GO" id="GO:0005524">
    <property type="term" value="F:ATP binding"/>
    <property type="evidence" value="ECO:0007669"/>
    <property type="project" value="UniProtKB-KW"/>
</dbReference>
<evidence type="ECO:0000256" key="3">
    <source>
        <dbReference type="ARBA" id="ARBA00022553"/>
    </source>
</evidence>
<reference evidence="10 11" key="1">
    <citation type="submission" date="2019-03" db="EMBL/GenBank/DDBJ databases">
        <title>Three New Species of Nocardioides, Nocardioides euryhalodurans sp. nov., Nocardioides seonyuensis sp. nov. and Nocardioides eburneoflavus sp. nov., Iolated from Soil.</title>
        <authorList>
            <person name="Roh S.G."/>
            <person name="Lee C."/>
            <person name="Kim M.-K."/>
            <person name="Kim S.B."/>
        </authorList>
    </citation>
    <scope>NUCLEOTIDE SEQUENCE [LARGE SCALE GENOMIC DNA]</scope>
    <source>
        <strain evidence="10 11">MMS17-SY117</strain>
    </source>
</reference>
<dbReference type="Proteomes" id="UP000294894">
    <property type="component" value="Chromosome"/>
</dbReference>
<dbReference type="AlphaFoldDB" id="A0A4P7GJ42"/>
<dbReference type="PROSITE" id="PS50109">
    <property type="entry name" value="HIS_KIN"/>
    <property type="match status" value="1"/>
</dbReference>
<dbReference type="PANTHER" id="PTHR41523:SF8">
    <property type="entry name" value="ETHYLENE RESPONSE SENSOR PROTEIN"/>
    <property type="match status" value="1"/>
</dbReference>
<dbReference type="Gene3D" id="3.30.450.20">
    <property type="entry name" value="PAS domain"/>
    <property type="match status" value="1"/>
</dbReference>
<dbReference type="RefSeq" id="WP_135074690.1">
    <property type="nucleotide sequence ID" value="NZ_CP038267.1"/>
</dbReference>
<evidence type="ECO:0000313" key="11">
    <source>
        <dbReference type="Proteomes" id="UP000294894"/>
    </source>
</evidence>
<dbReference type="InterPro" id="IPR004358">
    <property type="entry name" value="Sig_transdc_His_kin-like_C"/>
</dbReference>
<feature type="domain" description="Histidine kinase" evidence="9">
    <location>
        <begin position="294"/>
        <end position="491"/>
    </location>
</feature>
<dbReference type="SMART" id="SM00387">
    <property type="entry name" value="HATPase_c"/>
    <property type="match status" value="1"/>
</dbReference>
<sequence length="491" mass="53279">MPSLTELVRSHTDLDEVDVAWLQLIQADWQVIADLSFADLVLWLPDRDGRGFWAGAQMRPTTGPTAYVDDVVGAFVPTGRRPMIDMAYDQGRLVREGDPEWRDHVPVRVETIPVRRGGRVIAVIGRNTNLLGVRTPSRLELSYLQTAADLTRMIAHGSFPVPGQRSDHADSPRVGDGFVRVDAAGRVGYASPNALSVFRRLGLSGDLDGLVLADVTRELVAPRQRPDEERLSAVLAGSVHGDTEVATDEVAVILRSIPLRPEGELIGALVLMRDVTDLRRRDRELITKDATIREIHHRVKNNLQTVAALLRMQARRIDSDTARAALEEAVRRVGSIALVHETLSTADEEAVAFDDVADRLGRMVTEVGVAGDRVRVVRSGSFGIVGSEAATALAMVLTEVVQNAVEHGYGDHDSARMGRIDVAAGRLVGRLHVTVDDDGSGLPEDFDLDSSTNLGLSIVRTLVESELGGQLDIGPRPHGSGTRVAIDVPLE</sequence>
<evidence type="ECO:0000256" key="5">
    <source>
        <dbReference type="ARBA" id="ARBA00022741"/>
    </source>
</evidence>
<keyword evidence="4" id="KW-0808">Transferase</keyword>
<accession>A0A4P7GJ42</accession>
<dbReference type="Gene3D" id="3.30.565.10">
    <property type="entry name" value="Histidine kinase-like ATPase, C-terminal domain"/>
    <property type="match status" value="1"/>
</dbReference>
<keyword evidence="5" id="KW-0547">Nucleotide-binding</keyword>
<dbReference type="Pfam" id="PF08448">
    <property type="entry name" value="PAS_4"/>
    <property type="match status" value="1"/>
</dbReference>
<dbReference type="GO" id="GO:0004673">
    <property type="term" value="F:protein histidine kinase activity"/>
    <property type="evidence" value="ECO:0007669"/>
    <property type="project" value="UniProtKB-EC"/>
</dbReference>
<evidence type="ECO:0000256" key="1">
    <source>
        <dbReference type="ARBA" id="ARBA00000085"/>
    </source>
</evidence>
<dbReference type="GO" id="GO:0000160">
    <property type="term" value="P:phosphorelay signal transduction system"/>
    <property type="evidence" value="ECO:0007669"/>
    <property type="project" value="UniProtKB-KW"/>
</dbReference>
<comment type="catalytic activity">
    <reaction evidence="1">
        <text>ATP + protein L-histidine = ADP + protein N-phospho-L-histidine.</text>
        <dbReference type="EC" id="2.7.13.3"/>
    </reaction>
</comment>
<evidence type="ECO:0000256" key="4">
    <source>
        <dbReference type="ARBA" id="ARBA00022679"/>
    </source>
</evidence>
<dbReference type="InterPro" id="IPR003594">
    <property type="entry name" value="HATPase_dom"/>
</dbReference>
<keyword evidence="3" id="KW-0597">Phosphoprotein</keyword>
<dbReference type="KEGG" id="noy:EXE57_05355"/>
<organism evidence="10 11">
    <name type="scientific">Nocardioides euryhalodurans</name>
    <dbReference type="NCBI Taxonomy" id="2518370"/>
    <lineage>
        <taxon>Bacteria</taxon>
        <taxon>Bacillati</taxon>
        <taxon>Actinomycetota</taxon>
        <taxon>Actinomycetes</taxon>
        <taxon>Propionibacteriales</taxon>
        <taxon>Nocardioidaceae</taxon>
        <taxon>Nocardioides</taxon>
    </lineage>
</organism>
<keyword evidence="11" id="KW-1185">Reference proteome</keyword>
<gene>
    <name evidence="10" type="ORF">EXE57_05355</name>
</gene>
<dbReference type="InterPro" id="IPR038424">
    <property type="entry name" value="H_kinase_PdtaS_GAF_sf"/>
</dbReference>
<dbReference type="InterPro" id="IPR011495">
    <property type="entry name" value="Sig_transdc_His_kin_sub2_dim/P"/>
</dbReference>
<dbReference type="Pfam" id="PF02518">
    <property type="entry name" value="HATPase_c"/>
    <property type="match status" value="1"/>
</dbReference>
<dbReference type="PANTHER" id="PTHR41523">
    <property type="entry name" value="TWO-COMPONENT SYSTEM SENSOR PROTEIN"/>
    <property type="match status" value="1"/>
</dbReference>
<evidence type="ECO:0000256" key="6">
    <source>
        <dbReference type="ARBA" id="ARBA00022777"/>
    </source>
</evidence>
<dbReference type="Pfam" id="PF07568">
    <property type="entry name" value="HisKA_2"/>
    <property type="match status" value="1"/>
</dbReference>
<evidence type="ECO:0000259" key="9">
    <source>
        <dbReference type="PROSITE" id="PS50109"/>
    </source>
</evidence>